<accession>A0A9N7RAB0</accession>
<proteinExistence type="predicted"/>
<dbReference type="GO" id="GO:0003700">
    <property type="term" value="F:DNA-binding transcription factor activity"/>
    <property type="evidence" value="ECO:0007669"/>
    <property type="project" value="InterPro"/>
</dbReference>
<evidence type="ECO:0000256" key="2">
    <source>
        <dbReference type="ARBA" id="ARBA00023015"/>
    </source>
</evidence>
<keyword evidence="3" id="KW-0238">DNA-binding</keyword>
<sequence>MAGLTGKTQKIRVSYADPDATDSSSDESEAVRSKRKIHELVVLQRKSRINSAPEEPPAGEGPRIRLQTKPNSTWNVNHFPGVRRRKWGKFASEIRDPLSKKRIWLGTYNTAEAARDAYVAKKAEIEARSWAGRGPDWVPCEEKSANRDSPTSVLEVGAAEELSAAAEEGAPAGFGFFRGVRVVDENGFLLGGFGKLDDLSIRADEDGVILAD</sequence>
<gene>
    <name evidence="8" type="ORF">SHERM_00369</name>
</gene>
<dbReference type="GO" id="GO:0005634">
    <property type="term" value="C:nucleus"/>
    <property type="evidence" value="ECO:0007669"/>
    <property type="project" value="UniProtKB-SubCell"/>
</dbReference>
<evidence type="ECO:0000256" key="6">
    <source>
        <dbReference type="SAM" id="MobiDB-lite"/>
    </source>
</evidence>
<keyword evidence="4" id="KW-0804">Transcription</keyword>
<evidence type="ECO:0000313" key="9">
    <source>
        <dbReference type="Proteomes" id="UP001153555"/>
    </source>
</evidence>
<evidence type="ECO:0000256" key="1">
    <source>
        <dbReference type="ARBA" id="ARBA00004123"/>
    </source>
</evidence>
<dbReference type="AlphaFoldDB" id="A0A9N7RAB0"/>
<name>A0A9N7RAB0_STRHE</name>
<feature type="domain" description="AP2/ERF" evidence="7">
    <location>
        <begin position="78"/>
        <end position="135"/>
    </location>
</feature>
<dbReference type="CDD" id="cd00018">
    <property type="entry name" value="AP2"/>
    <property type="match status" value="1"/>
</dbReference>
<keyword evidence="2" id="KW-0805">Transcription regulation</keyword>
<dbReference type="PANTHER" id="PTHR31194:SF62">
    <property type="entry name" value="ETHYLENE-RESPONSIVE TRANSCRIPTION FACTOR ERF118"/>
    <property type="match status" value="1"/>
</dbReference>
<dbReference type="GO" id="GO:0003677">
    <property type="term" value="F:DNA binding"/>
    <property type="evidence" value="ECO:0007669"/>
    <property type="project" value="UniProtKB-KW"/>
</dbReference>
<feature type="region of interest" description="Disordered" evidence="6">
    <location>
        <begin position="1"/>
        <end position="34"/>
    </location>
</feature>
<dbReference type="SUPFAM" id="SSF54171">
    <property type="entry name" value="DNA-binding domain"/>
    <property type="match status" value="1"/>
</dbReference>
<comment type="caution">
    <text evidence="8">The sequence shown here is derived from an EMBL/GenBank/DDBJ whole genome shotgun (WGS) entry which is preliminary data.</text>
</comment>
<dbReference type="PANTHER" id="PTHR31194">
    <property type="entry name" value="SHN SHINE , DNA BINDING / TRANSCRIPTION FACTOR"/>
    <property type="match status" value="1"/>
</dbReference>
<dbReference type="EMBL" id="CACSLK010017224">
    <property type="protein sequence ID" value="CAA0818599.1"/>
    <property type="molecule type" value="Genomic_DNA"/>
</dbReference>
<dbReference type="InterPro" id="IPR016177">
    <property type="entry name" value="DNA-bd_dom_sf"/>
</dbReference>
<reference evidence="8" key="1">
    <citation type="submission" date="2019-12" db="EMBL/GenBank/DDBJ databases">
        <authorList>
            <person name="Scholes J."/>
        </authorList>
    </citation>
    <scope>NUCLEOTIDE SEQUENCE</scope>
</reference>
<keyword evidence="5" id="KW-0539">Nucleus</keyword>
<dbReference type="Pfam" id="PF00847">
    <property type="entry name" value="AP2"/>
    <property type="match status" value="1"/>
</dbReference>
<dbReference type="OrthoDB" id="885920at2759"/>
<dbReference type="Gene3D" id="3.30.730.10">
    <property type="entry name" value="AP2/ERF domain"/>
    <property type="match status" value="1"/>
</dbReference>
<evidence type="ECO:0000256" key="4">
    <source>
        <dbReference type="ARBA" id="ARBA00023163"/>
    </source>
</evidence>
<feature type="region of interest" description="Disordered" evidence="6">
    <location>
        <begin position="46"/>
        <end position="77"/>
    </location>
</feature>
<protein>
    <submittedName>
        <fullName evidence="8">Ethylene-responsive transcription factor CRF4</fullName>
    </submittedName>
</protein>
<evidence type="ECO:0000259" key="7">
    <source>
        <dbReference type="PROSITE" id="PS51032"/>
    </source>
</evidence>
<dbReference type="InterPro" id="IPR050913">
    <property type="entry name" value="AP2/ERF_ERF"/>
</dbReference>
<dbReference type="SMART" id="SM00380">
    <property type="entry name" value="AP2"/>
    <property type="match status" value="1"/>
</dbReference>
<dbReference type="Proteomes" id="UP001153555">
    <property type="component" value="Unassembled WGS sequence"/>
</dbReference>
<organism evidence="8 9">
    <name type="scientific">Striga hermonthica</name>
    <name type="common">Purple witchweed</name>
    <name type="synonym">Buchnera hermonthica</name>
    <dbReference type="NCBI Taxonomy" id="68872"/>
    <lineage>
        <taxon>Eukaryota</taxon>
        <taxon>Viridiplantae</taxon>
        <taxon>Streptophyta</taxon>
        <taxon>Embryophyta</taxon>
        <taxon>Tracheophyta</taxon>
        <taxon>Spermatophyta</taxon>
        <taxon>Magnoliopsida</taxon>
        <taxon>eudicotyledons</taxon>
        <taxon>Gunneridae</taxon>
        <taxon>Pentapetalae</taxon>
        <taxon>asterids</taxon>
        <taxon>lamiids</taxon>
        <taxon>Lamiales</taxon>
        <taxon>Orobanchaceae</taxon>
        <taxon>Buchnereae</taxon>
        <taxon>Striga</taxon>
    </lineage>
</organism>
<dbReference type="PRINTS" id="PR00367">
    <property type="entry name" value="ETHRSPELEMNT"/>
</dbReference>
<evidence type="ECO:0000256" key="5">
    <source>
        <dbReference type="ARBA" id="ARBA00023242"/>
    </source>
</evidence>
<comment type="subcellular location">
    <subcellularLocation>
        <location evidence="1">Nucleus</location>
    </subcellularLocation>
</comment>
<dbReference type="InterPro" id="IPR001471">
    <property type="entry name" value="AP2/ERF_dom"/>
</dbReference>
<dbReference type="InterPro" id="IPR036955">
    <property type="entry name" value="AP2/ERF_dom_sf"/>
</dbReference>
<evidence type="ECO:0000256" key="3">
    <source>
        <dbReference type="ARBA" id="ARBA00023125"/>
    </source>
</evidence>
<dbReference type="PROSITE" id="PS51032">
    <property type="entry name" value="AP2_ERF"/>
    <property type="match status" value="1"/>
</dbReference>
<evidence type="ECO:0000313" key="8">
    <source>
        <dbReference type="EMBL" id="CAA0818599.1"/>
    </source>
</evidence>
<keyword evidence="9" id="KW-1185">Reference proteome</keyword>